<dbReference type="PANTHER" id="PTHR19432">
    <property type="entry name" value="SUGAR TRANSPORTER"/>
    <property type="match status" value="1"/>
</dbReference>
<dbReference type="Gene3D" id="1.20.1250.20">
    <property type="entry name" value="MFS general substrate transporter like domains"/>
    <property type="match status" value="2"/>
</dbReference>
<feature type="transmembrane region" description="Helical" evidence="6">
    <location>
        <begin position="253"/>
        <end position="271"/>
    </location>
</feature>
<feature type="transmembrane region" description="Helical" evidence="6">
    <location>
        <begin position="91"/>
        <end position="107"/>
    </location>
</feature>
<protein>
    <submittedName>
        <fullName evidence="8">MFS transporter</fullName>
    </submittedName>
</protein>
<dbReference type="RefSeq" id="WP_345263140.1">
    <property type="nucleotide sequence ID" value="NZ_BAABHB010000001.1"/>
</dbReference>
<dbReference type="Pfam" id="PF07690">
    <property type="entry name" value="MFS_1"/>
    <property type="match status" value="1"/>
</dbReference>
<accession>A0ABP8JTK0</accession>
<feature type="transmembrane region" description="Helical" evidence="6">
    <location>
        <begin position="113"/>
        <end position="131"/>
    </location>
</feature>
<dbReference type="SUPFAM" id="SSF103473">
    <property type="entry name" value="MFS general substrate transporter"/>
    <property type="match status" value="1"/>
</dbReference>
<feature type="transmembrane region" description="Helical" evidence="6">
    <location>
        <begin position="151"/>
        <end position="173"/>
    </location>
</feature>
<evidence type="ECO:0000256" key="6">
    <source>
        <dbReference type="SAM" id="Phobius"/>
    </source>
</evidence>
<gene>
    <name evidence="8" type="ORF">GCM10023187_02540</name>
</gene>
<feature type="transmembrane region" description="Helical" evidence="6">
    <location>
        <begin position="59"/>
        <end position="79"/>
    </location>
</feature>
<evidence type="ECO:0000256" key="4">
    <source>
        <dbReference type="ARBA" id="ARBA00022989"/>
    </source>
</evidence>
<feature type="transmembrane region" description="Helical" evidence="6">
    <location>
        <begin position="277"/>
        <end position="297"/>
    </location>
</feature>
<comment type="caution">
    <text evidence="8">The sequence shown here is derived from an EMBL/GenBank/DDBJ whole genome shotgun (WGS) entry which is preliminary data.</text>
</comment>
<evidence type="ECO:0000313" key="9">
    <source>
        <dbReference type="Proteomes" id="UP001500936"/>
    </source>
</evidence>
<evidence type="ECO:0000259" key="7">
    <source>
        <dbReference type="PROSITE" id="PS50850"/>
    </source>
</evidence>
<evidence type="ECO:0000256" key="1">
    <source>
        <dbReference type="ARBA" id="ARBA00004141"/>
    </source>
</evidence>
<dbReference type="InterPro" id="IPR011701">
    <property type="entry name" value="MFS"/>
</dbReference>
<keyword evidence="9" id="KW-1185">Reference proteome</keyword>
<reference evidence="9" key="1">
    <citation type="journal article" date="2019" name="Int. J. Syst. Evol. Microbiol.">
        <title>The Global Catalogue of Microorganisms (GCM) 10K type strain sequencing project: providing services to taxonomists for standard genome sequencing and annotation.</title>
        <authorList>
            <consortium name="The Broad Institute Genomics Platform"/>
            <consortium name="The Broad Institute Genome Sequencing Center for Infectious Disease"/>
            <person name="Wu L."/>
            <person name="Ma J."/>
        </authorList>
    </citation>
    <scope>NUCLEOTIDE SEQUENCE [LARGE SCALE GENOMIC DNA]</scope>
    <source>
        <strain evidence="9">JCM 17925</strain>
    </source>
</reference>
<keyword evidence="2" id="KW-0813">Transport</keyword>
<feature type="transmembrane region" description="Helical" evidence="6">
    <location>
        <begin position="455"/>
        <end position="482"/>
    </location>
</feature>
<dbReference type="EMBL" id="BAABHB010000001">
    <property type="protein sequence ID" value="GAA4395538.1"/>
    <property type="molecule type" value="Genomic_DNA"/>
</dbReference>
<comment type="subcellular location">
    <subcellularLocation>
        <location evidence="1">Membrane</location>
        <topology evidence="1">Multi-pass membrane protein</topology>
    </subcellularLocation>
</comment>
<dbReference type="InterPro" id="IPR020846">
    <property type="entry name" value="MFS_dom"/>
</dbReference>
<keyword evidence="5 6" id="KW-0472">Membrane</keyword>
<evidence type="ECO:0000256" key="3">
    <source>
        <dbReference type="ARBA" id="ARBA00022692"/>
    </source>
</evidence>
<dbReference type="PROSITE" id="PS50850">
    <property type="entry name" value="MFS"/>
    <property type="match status" value="1"/>
</dbReference>
<feature type="domain" description="Major facilitator superfamily (MFS) profile" evidence="7">
    <location>
        <begin position="320"/>
        <end position="524"/>
    </location>
</feature>
<organism evidence="8 9">
    <name type="scientific">Nibrella viscosa</name>
    <dbReference type="NCBI Taxonomy" id="1084524"/>
    <lineage>
        <taxon>Bacteria</taxon>
        <taxon>Pseudomonadati</taxon>
        <taxon>Bacteroidota</taxon>
        <taxon>Cytophagia</taxon>
        <taxon>Cytophagales</taxon>
        <taxon>Spirosomataceae</taxon>
        <taxon>Nibrella</taxon>
    </lineage>
</organism>
<feature type="transmembrane region" description="Helical" evidence="6">
    <location>
        <begin position="21"/>
        <end position="39"/>
    </location>
</feature>
<evidence type="ECO:0000256" key="5">
    <source>
        <dbReference type="ARBA" id="ARBA00023136"/>
    </source>
</evidence>
<feature type="transmembrane region" description="Helical" evidence="6">
    <location>
        <begin position="422"/>
        <end position="443"/>
    </location>
</feature>
<keyword evidence="4 6" id="KW-1133">Transmembrane helix</keyword>
<evidence type="ECO:0000256" key="2">
    <source>
        <dbReference type="ARBA" id="ARBA00022448"/>
    </source>
</evidence>
<proteinExistence type="predicted"/>
<dbReference type="InterPro" id="IPR036259">
    <property type="entry name" value="MFS_trans_sf"/>
</dbReference>
<feature type="transmembrane region" description="Helical" evidence="6">
    <location>
        <begin position="329"/>
        <end position="352"/>
    </location>
</feature>
<name>A0ABP8JTK0_9BACT</name>
<dbReference type="PANTHER" id="PTHR19432:SF35">
    <property type="entry name" value="SOLUTE CARRIER FAMILY 45 MEMBER 3 ISOFORM X1"/>
    <property type="match status" value="1"/>
</dbReference>
<evidence type="ECO:0000313" key="8">
    <source>
        <dbReference type="EMBL" id="GAA4395538.1"/>
    </source>
</evidence>
<sequence>MASPTSPRAGTRRKPLLSFRQIWNMSFGFLGIQFGFALQNANVSRIFETLGANIDDIPILWVAAPLTGLIVQPIIGYFSDRTWTRLGRRRPYFLAGAILATAALFFMPNSPVLWVAALTLWIMDASINISMEPFRAFVGDNLPSEQRTTGFAMQSFFIGTGAVVASALPYMLTNWFGVANEAPAGIIPNSVKWSFYIGGGVFLLAVLWTVFRSHEYSPEELEAFGDHAEEHSDLVAYGDPAVYATTGGRQLRYGLVAVVLGATLTYWLLTQSLNKELYIFSAGMIIIGLLFAIAGMLQRGGNYQNSFVTIINDLGNMPTTMKQLAVVQFFSWFALFAMWIYTTAAVTSYIYGTTDTTSRAYNDGADWVGVCFAAYSAVSALVAFGIPVLARRTSRRFTHMICLFCGGLGLLSFFVISNPDYLLLSMVGVGIAWASILSMPYAMLAGALPATKMGYFMGVFNFFIVIPQIVAAALLGFLVTTFFNGQPIYALLLGGASMMLAGLLSLRVKDVDDVASETPGSKAA</sequence>
<dbReference type="Proteomes" id="UP001500936">
    <property type="component" value="Unassembled WGS sequence"/>
</dbReference>
<feature type="transmembrane region" description="Helical" evidence="6">
    <location>
        <begin position="367"/>
        <end position="390"/>
    </location>
</feature>
<feature type="transmembrane region" description="Helical" evidence="6">
    <location>
        <begin position="397"/>
        <end position="416"/>
    </location>
</feature>
<keyword evidence="3 6" id="KW-0812">Transmembrane</keyword>
<feature type="transmembrane region" description="Helical" evidence="6">
    <location>
        <begin position="488"/>
        <end position="506"/>
    </location>
</feature>
<feature type="transmembrane region" description="Helical" evidence="6">
    <location>
        <begin position="193"/>
        <end position="211"/>
    </location>
</feature>